<comment type="caution">
    <text evidence="1">The sequence shown here is derived from an EMBL/GenBank/DDBJ whole genome shotgun (WGS) entry which is preliminary data.</text>
</comment>
<dbReference type="AlphaFoldDB" id="A0A928YPL9"/>
<dbReference type="RefSeq" id="WP_196936571.1">
    <property type="nucleotide sequence ID" value="NZ_MU158698.1"/>
</dbReference>
<keyword evidence="2" id="KW-1185">Reference proteome</keyword>
<name>A0A928YPL9_9SPHI</name>
<protein>
    <submittedName>
        <fullName evidence="1">Uncharacterized protein</fullName>
    </submittedName>
</protein>
<sequence length="102" mass="11159">MAKNDLEYKDTKSIPRGWPNAIVSPNTLPILNYSLSARGTTTIDVGEFGLPCLQGFKVYGELGPKLEIGTLYTDAALGAEIELGWFDIPSFNRNIGVLKNLK</sequence>
<evidence type="ECO:0000313" key="1">
    <source>
        <dbReference type="EMBL" id="MBE8712662.1"/>
    </source>
</evidence>
<organism evidence="1 2">
    <name type="scientific">Sphingobacterium hungaricum</name>
    <dbReference type="NCBI Taxonomy" id="2082723"/>
    <lineage>
        <taxon>Bacteria</taxon>
        <taxon>Pseudomonadati</taxon>
        <taxon>Bacteroidota</taxon>
        <taxon>Sphingobacteriia</taxon>
        <taxon>Sphingobacteriales</taxon>
        <taxon>Sphingobacteriaceae</taxon>
        <taxon>Sphingobacterium</taxon>
    </lineage>
</organism>
<gene>
    <name evidence="1" type="ORF">C4F49_03060</name>
</gene>
<proteinExistence type="predicted"/>
<evidence type="ECO:0000313" key="2">
    <source>
        <dbReference type="Proteomes" id="UP000616201"/>
    </source>
</evidence>
<accession>A0A928YPL9</accession>
<dbReference type="EMBL" id="PRDK01000002">
    <property type="protein sequence ID" value="MBE8712662.1"/>
    <property type="molecule type" value="Genomic_DNA"/>
</dbReference>
<reference evidence="1" key="1">
    <citation type="submission" date="2018-02" db="EMBL/GenBank/DDBJ databases">
        <authorList>
            <person name="Vasarhelyi B.M."/>
            <person name="Deshmukh S."/>
            <person name="Balint B."/>
            <person name="Kukolya J."/>
        </authorList>
    </citation>
    <scope>NUCLEOTIDE SEQUENCE</scope>
    <source>
        <strain evidence="1">KB22</strain>
    </source>
</reference>
<dbReference type="Proteomes" id="UP000616201">
    <property type="component" value="Unassembled WGS sequence"/>
</dbReference>